<accession>A0A6J5Q074</accession>
<proteinExistence type="predicted"/>
<evidence type="ECO:0000313" key="1">
    <source>
        <dbReference type="EMBL" id="CAB4176782.1"/>
    </source>
</evidence>
<name>A0A6J5Q074_9CAUD</name>
<protein>
    <submittedName>
        <fullName evidence="1">Uncharacterized protein</fullName>
    </submittedName>
</protein>
<reference evidence="1" key="1">
    <citation type="submission" date="2020-05" db="EMBL/GenBank/DDBJ databases">
        <authorList>
            <person name="Chiriac C."/>
            <person name="Salcher M."/>
            <person name="Ghai R."/>
            <person name="Kavagutti S V."/>
        </authorList>
    </citation>
    <scope>NUCLEOTIDE SEQUENCE</scope>
</reference>
<gene>
    <name evidence="1" type="ORF">UFOVP978_62</name>
</gene>
<dbReference type="EMBL" id="LR796937">
    <property type="protein sequence ID" value="CAB4176782.1"/>
    <property type="molecule type" value="Genomic_DNA"/>
</dbReference>
<sequence>MEVAEAYHARASEVYGLIQRAEAVGVAVKSGAHYKFRTGELRTFLESSKRTIDLGSRRITTAALEFQMESNY</sequence>
<organism evidence="1">
    <name type="scientific">uncultured Caudovirales phage</name>
    <dbReference type="NCBI Taxonomy" id="2100421"/>
    <lineage>
        <taxon>Viruses</taxon>
        <taxon>Duplodnaviria</taxon>
        <taxon>Heunggongvirae</taxon>
        <taxon>Uroviricota</taxon>
        <taxon>Caudoviricetes</taxon>
        <taxon>Peduoviridae</taxon>
        <taxon>Maltschvirus</taxon>
        <taxon>Maltschvirus maltsch</taxon>
    </lineage>
</organism>